<sequence length="68" mass="7601">MVTAPARTGPYGQCTEVGTIAQETFVLYDCYVTNGYGNTWTWVRSEEGRSLGWVWDKNLQYGGAGERC</sequence>
<dbReference type="AlphaFoldDB" id="A0A561VLV9"/>
<dbReference type="Proteomes" id="UP000320239">
    <property type="component" value="Unassembled WGS sequence"/>
</dbReference>
<gene>
    <name evidence="1" type="ORF">FHX34_105472</name>
</gene>
<accession>A0A561VLV9</accession>
<keyword evidence="2" id="KW-1185">Reference proteome</keyword>
<evidence type="ECO:0008006" key="3">
    <source>
        <dbReference type="Google" id="ProtNLM"/>
    </source>
</evidence>
<organism evidence="1 2">
    <name type="scientific">Actinoplanes teichomyceticus</name>
    <dbReference type="NCBI Taxonomy" id="1867"/>
    <lineage>
        <taxon>Bacteria</taxon>
        <taxon>Bacillati</taxon>
        <taxon>Actinomycetota</taxon>
        <taxon>Actinomycetes</taxon>
        <taxon>Micromonosporales</taxon>
        <taxon>Micromonosporaceae</taxon>
        <taxon>Actinoplanes</taxon>
    </lineage>
</organism>
<dbReference type="EMBL" id="VIWY01000005">
    <property type="protein sequence ID" value="TWG12605.1"/>
    <property type="molecule type" value="Genomic_DNA"/>
</dbReference>
<comment type="caution">
    <text evidence="1">The sequence shown here is derived from an EMBL/GenBank/DDBJ whole genome shotgun (WGS) entry which is preliminary data.</text>
</comment>
<protein>
    <recommendedName>
        <fullName evidence="3">SH3 domain-containing protein</fullName>
    </recommendedName>
</protein>
<evidence type="ECO:0000313" key="2">
    <source>
        <dbReference type="Proteomes" id="UP000320239"/>
    </source>
</evidence>
<evidence type="ECO:0000313" key="1">
    <source>
        <dbReference type="EMBL" id="TWG12605.1"/>
    </source>
</evidence>
<proteinExistence type="predicted"/>
<reference evidence="1 2" key="1">
    <citation type="submission" date="2019-06" db="EMBL/GenBank/DDBJ databases">
        <title>Sequencing the genomes of 1000 actinobacteria strains.</title>
        <authorList>
            <person name="Klenk H.-P."/>
        </authorList>
    </citation>
    <scope>NUCLEOTIDE SEQUENCE [LARGE SCALE GENOMIC DNA]</scope>
    <source>
        <strain evidence="1 2">DSM 43866</strain>
    </source>
</reference>
<name>A0A561VLV9_ACTTI</name>